<gene>
    <name evidence="2" type="ORF">EV644_13435</name>
</gene>
<evidence type="ECO:0000313" key="2">
    <source>
        <dbReference type="EMBL" id="TCO10287.1"/>
    </source>
</evidence>
<evidence type="ECO:0000313" key="3">
    <source>
        <dbReference type="Proteomes" id="UP000295818"/>
    </source>
</evidence>
<name>A0ABY2B9M6_9ACTN</name>
<keyword evidence="3" id="KW-1185">Reference proteome</keyword>
<keyword evidence="1" id="KW-0812">Transmembrane</keyword>
<organism evidence="2 3">
    <name type="scientific">Kribbella orskensis</name>
    <dbReference type="NCBI Taxonomy" id="2512216"/>
    <lineage>
        <taxon>Bacteria</taxon>
        <taxon>Bacillati</taxon>
        <taxon>Actinomycetota</taxon>
        <taxon>Actinomycetes</taxon>
        <taxon>Propionibacteriales</taxon>
        <taxon>Kribbellaceae</taxon>
        <taxon>Kribbella</taxon>
    </lineage>
</organism>
<dbReference type="EMBL" id="SLWM01000034">
    <property type="protein sequence ID" value="TCO10287.1"/>
    <property type="molecule type" value="Genomic_DNA"/>
</dbReference>
<feature type="transmembrane region" description="Helical" evidence="1">
    <location>
        <begin position="38"/>
        <end position="55"/>
    </location>
</feature>
<evidence type="ECO:0000256" key="1">
    <source>
        <dbReference type="SAM" id="Phobius"/>
    </source>
</evidence>
<keyword evidence="1" id="KW-1133">Transmembrane helix</keyword>
<comment type="caution">
    <text evidence="2">The sequence shown here is derived from an EMBL/GenBank/DDBJ whole genome shotgun (WGS) entry which is preliminary data.</text>
</comment>
<proteinExistence type="predicted"/>
<dbReference type="Proteomes" id="UP000295818">
    <property type="component" value="Unassembled WGS sequence"/>
</dbReference>
<dbReference type="Gene3D" id="1.20.1280.290">
    <property type="match status" value="1"/>
</dbReference>
<protein>
    <submittedName>
        <fullName evidence="2">Uncharacterized protein with PQ loop repeat</fullName>
    </submittedName>
</protein>
<accession>A0ABY2B9M6</accession>
<keyword evidence="1" id="KW-0472">Membrane</keyword>
<sequence>MVVEMLAWCGAALSCLLCIPQAARTIREERLDGVSACTYWIILANAAVWAAWSLLTGEHAAGAPALVNGPAAVIILRRLLAARGRRNPKLETEGCRAGGQQEGGQIDEGLDAVLLEEGY</sequence>
<dbReference type="RefSeq" id="WP_132196609.1">
    <property type="nucleotide sequence ID" value="NZ_SLWM01000034.1"/>
</dbReference>
<reference evidence="2 3" key="1">
    <citation type="journal article" date="2015" name="Stand. Genomic Sci.">
        <title>Genomic Encyclopedia of Bacterial and Archaeal Type Strains, Phase III: the genomes of soil and plant-associated and newly described type strains.</title>
        <authorList>
            <person name="Whitman W.B."/>
            <person name="Woyke T."/>
            <person name="Klenk H.P."/>
            <person name="Zhou Y."/>
            <person name="Lilburn T.G."/>
            <person name="Beck B.J."/>
            <person name="De Vos P."/>
            <person name="Vandamme P."/>
            <person name="Eisen J.A."/>
            <person name="Garrity G."/>
            <person name="Hugenholtz P."/>
            <person name="Kyrpides N.C."/>
        </authorList>
    </citation>
    <scope>NUCLEOTIDE SEQUENCE [LARGE SCALE GENOMIC DNA]</scope>
    <source>
        <strain evidence="2 3">VKM Ac-2538</strain>
    </source>
</reference>